<evidence type="ECO:0000256" key="7">
    <source>
        <dbReference type="SAM" id="Phobius"/>
    </source>
</evidence>
<dbReference type="Proteomes" id="UP000433101">
    <property type="component" value="Unassembled WGS sequence"/>
</dbReference>
<dbReference type="AlphaFoldDB" id="A0A7X3LR84"/>
<organism evidence="8 9">
    <name type="scientific">Stappia sediminis</name>
    <dbReference type="NCBI Taxonomy" id="2692190"/>
    <lineage>
        <taxon>Bacteria</taxon>
        <taxon>Pseudomonadati</taxon>
        <taxon>Pseudomonadota</taxon>
        <taxon>Alphaproteobacteria</taxon>
        <taxon>Hyphomicrobiales</taxon>
        <taxon>Stappiaceae</taxon>
        <taxon>Stappia</taxon>
    </lineage>
</organism>
<feature type="transmembrane region" description="Helical" evidence="7">
    <location>
        <begin position="165"/>
        <end position="184"/>
    </location>
</feature>
<dbReference type="Pfam" id="PF01594">
    <property type="entry name" value="AI-2E_transport"/>
    <property type="match status" value="1"/>
</dbReference>
<protein>
    <submittedName>
        <fullName evidence="8">AI-2E family transporter</fullName>
    </submittedName>
</protein>
<feature type="transmembrane region" description="Helical" evidence="7">
    <location>
        <begin position="43"/>
        <end position="62"/>
    </location>
</feature>
<dbReference type="InterPro" id="IPR002549">
    <property type="entry name" value="AI-2E-like"/>
</dbReference>
<evidence type="ECO:0000256" key="4">
    <source>
        <dbReference type="ARBA" id="ARBA00022989"/>
    </source>
</evidence>
<keyword evidence="5 7" id="KW-0472">Membrane</keyword>
<dbReference type="RefSeq" id="WP_160773861.1">
    <property type="nucleotide sequence ID" value="NZ_WUMV01000001.1"/>
</dbReference>
<dbReference type="PANTHER" id="PTHR21716">
    <property type="entry name" value="TRANSMEMBRANE PROTEIN"/>
    <property type="match status" value="1"/>
</dbReference>
<feature type="region of interest" description="Disordered" evidence="6">
    <location>
        <begin position="365"/>
        <end position="404"/>
    </location>
</feature>
<sequence>MENTSVPAAGVRLGKAQFQLLLVGMTALAIGAVFLGLVWDYLIALFLAAIFSAMASPIYRWIHEHVGKRQKIAVALTLLALSTGVLLPLIAVIVLGAQQAVSVAADVTLWAETLDLKAIEASLPAWIPFKLDFAALSARIAAKISEAAGEIANLFVSVLSQATRGTVRFFLDLFIMVYAMIFFLPQRSNMFRQMLAHSGLPQGVQKTLGDRVISISRATIKGTFLIGVAQGFLGGLGFWATGLPGAAFWGCVMAVLSVIPGIGPTLVLVPGVIVLAVNEQYLAAAGLAAWTALAVTTVDNILRPVLVGRDTQMPDLLVLVSTFGGLAIFGAVGLIIGPVIAGLFITIWSVLEDYLRADGLTDTPYLDEGQQEPAPTEAENRSDKKAHDEIRTAREGPETVKTNA</sequence>
<feature type="transmembrane region" description="Helical" evidence="7">
    <location>
        <begin position="318"/>
        <end position="351"/>
    </location>
</feature>
<feature type="transmembrane region" description="Helical" evidence="7">
    <location>
        <begin position="281"/>
        <end position="298"/>
    </location>
</feature>
<evidence type="ECO:0000256" key="3">
    <source>
        <dbReference type="ARBA" id="ARBA00022692"/>
    </source>
</evidence>
<reference evidence="8 9" key="1">
    <citation type="submission" date="2019-12" db="EMBL/GenBank/DDBJ databases">
        <authorList>
            <person name="Li M."/>
        </authorList>
    </citation>
    <scope>NUCLEOTIDE SEQUENCE [LARGE SCALE GENOMIC DNA]</scope>
    <source>
        <strain evidence="8 9">GBMRC 2046</strain>
    </source>
</reference>
<comment type="similarity">
    <text evidence="2">Belongs to the autoinducer-2 exporter (AI-2E) (TC 2.A.86) family.</text>
</comment>
<dbReference type="GO" id="GO:0016020">
    <property type="term" value="C:membrane"/>
    <property type="evidence" value="ECO:0007669"/>
    <property type="project" value="UniProtKB-SubCell"/>
</dbReference>
<feature type="transmembrane region" description="Helical" evidence="7">
    <location>
        <begin position="74"/>
        <end position="97"/>
    </location>
</feature>
<comment type="subcellular location">
    <subcellularLocation>
        <location evidence="1">Membrane</location>
        <topology evidence="1">Multi-pass membrane protein</topology>
    </subcellularLocation>
</comment>
<name>A0A7X3LR84_9HYPH</name>
<feature type="compositionally biased region" description="Basic and acidic residues" evidence="6">
    <location>
        <begin position="378"/>
        <end position="398"/>
    </location>
</feature>
<feature type="transmembrane region" description="Helical" evidence="7">
    <location>
        <begin position="20"/>
        <end position="37"/>
    </location>
</feature>
<feature type="transmembrane region" description="Helical" evidence="7">
    <location>
        <begin position="246"/>
        <end position="269"/>
    </location>
</feature>
<gene>
    <name evidence="8" type="ORF">GR183_01780</name>
</gene>
<evidence type="ECO:0000256" key="5">
    <source>
        <dbReference type="ARBA" id="ARBA00023136"/>
    </source>
</evidence>
<evidence type="ECO:0000256" key="1">
    <source>
        <dbReference type="ARBA" id="ARBA00004141"/>
    </source>
</evidence>
<dbReference type="EMBL" id="WUMV01000001">
    <property type="protein sequence ID" value="MXN63619.1"/>
    <property type="molecule type" value="Genomic_DNA"/>
</dbReference>
<feature type="transmembrane region" description="Helical" evidence="7">
    <location>
        <begin position="222"/>
        <end position="240"/>
    </location>
</feature>
<keyword evidence="3 7" id="KW-0812">Transmembrane</keyword>
<evidence type="ECO:0000313" key="8">
    <source>
        <dbReference type="EMBL" id="MXN63619.1"/>
    </source>
</evidence>
<evidence type="ECO:0000256" key="6">
    <source>
        <dbReference type="SAM" id="MobiDB-lite"/>
    </source>
</evidence>
<evidence type="ECO:0000313" key="9">
    <source>
        <dbReference type="Proteomes" id="UP000433101"/>
    </source>
</evidence>
<evidence type="ECO:0000256" key="2">
    <source>
        <dbReference type="ARBA" id="ARBA00009773"/>
    </source>
</evidence>
<keyword evidence="4 7" id="KW-1133">Transmembrane helix</keyword>
<comment type="caution">
    <text evidence="8">The sequence shown here is derived from an EMBL/GenBank/DDBJ whole genome shotgun (WGS) entry which is preliminary data.</text>
</comment>
<keyword evidence="9" id="KW-1185">Reference proteome</keyword>
<dbReference type="PANTHER" id="PTHR21716:SF4">
    <property type="entry name" value="TRANSMEMBRANE PROTEIN 245"/>
    <property type="match status" value="1"/>
</dbReference>
<accession>A0A7X3LR84</accession>
<proteinExistence type="inferred from homology"/>